<sequence length="152" mass="16350">MRKLSPGNPSHQQAHLPSQLSLPLRKDFLLDRRPGGEAEPRCVPVHAGSCGLSAVLSTPARRPLPTFRAAACARSRLASSAPSSPGLWPRAAVPLASLAARWALPAIVGGRALPCRSRASEPTGRRRRRRARLVPEACEAAWRLRELLAGVH</sequence>
<reference evidence="1" key="1">
    <citation type="submission" date="2022-12" db="EMBL/GenBank/DDBJ databases">
        <authorList>
            <person name="Alioto T."/>
            <person name="Alioto T."/>
            <person name="Gomez Garrido J."/>
        </authorList>
    </citation>
    <scope>NUCLEOTIDE SEQUENCE</scope>
</reference>
<gene>
    <name evidence="1" type="ORF">PODLI_1B013657</name>
</gene>
<accession>A0AA35KDR6</accession>
<dbReference type="AlphaFoldDB" id="A0AA35KDR6"/>
<evidence type="ECO:0000313" key="2">
    <source>
        <dbReference type="Proteomes" id="UP001178461"/>
    </source>
</evidence>
<keyword evidence="2" id="KW-1185">Reference proteome</keyword>
<name>A0AA35KDR6_9SAUR</name>
<dbReference type="Proteomes" id="UP001178461">
    <property type="component" value="Chromosome 5"/>
</dbReference>
<proteinExistence type="predicted"/>
<evidence type="ECO:0000313" key="1">
    <source>
        <dbReference type="EMBL" id="CAI5775439.1"/>
    </source>
</evidence>
<protein>
    <submittedName>
        <fullName evidence="1">Uncharacterized protein</fullName>
    </submittedName>
</protein>
<dbReference type="EMBL" id="OX395130">
    <property type="protein sequence ID" value="CAI5775439.1"/>
    <property type="molecule type" value="Genomic_DNA"/>
</dbReference>
<organism evidence="1 2">
    <name type="scientific">Podarcis lilfordi</name>
    <name type="common">Lilford's wall lizard</name>
    <dbReference type="NCBI Taxonomy" id="74358"/>
    <lineage>
        <taxon>Eukaryota</taxon>
        <taxon>Metazoa</taxon>
        <taxon>Chordata</taxon>
        <taxon>Craniata</taxon>
        <taxon>Vertebrata</taxon>
        <taxon>Euteleostomi</taxon>
        <taxon>Lepidosauria</taxon>
        <taxon>Squamata</taxon>
        <taxon>Bifurcata</taxon>
        <taxon>Unidentata</taxon>
        <taxon>Episquamata</taxon>
        <taxon>Laterata</taxon>
        <taxon>Lacertibaenia</taxon>
        <taxon>Lacertidae</taxon>
        <taxon>Podarcis</taxon>
    </lineage>
</organism>